<dbReference type="PANTHER" id="PTHR36182">
    <property type="entry name" value="PROTEIN, PUTATIVE (AFU_ORTHOLOGUE AFUA_6G10930)-RELATED"/>
    <property type="match status" value="1"/>
</dbReference>
<dbReference type="Proteomes" id="UP001295740">
    <property type="component" value="Unassembled WGS sequence"/>
</dbReference>
<keyword evidence="2" id="KW-0732">Signal</keyword>
<evidence type="ECO:0000313" key="3">
    <source>
        <dbReference type="EMBL" id="CAJ2511733.1"/>
    </source>
</evidence>
<dbReference type="EMBL" id="CAUWAG010000018">
    <property type="protein sequence ID" value="CAJ2511733.1"/>
    <property type="molecule type" value="Genomic_DNA"/>
</dbReference>
<organism evidence="3 4">
    <name type="scientific">Anthostomella pinea</name>
    <dbReference type="NCBI Taxonomy" id="933095"/>
    <lineage>
        <taxon>Eukaryota</taxon>
        <taxon>Fungi</taxon>
        <taxon>Dikarya</taxon>
        <taxon>Ascomycota</taxon>
        <taxon>Pezizomycotina</taxon>
        <taxon>Sordariomycetes</taxon>
        <taxon>Xylariomycetidae</taxon>
        <taxon>Xylariales</taxon>
        <taxon>Xylariaceae</taxon>
        <taxon>Anthostomella</taxon>
    </lineage>
</organism>
<name>A0AAI8YNY0_9PEZI</name>
<gene>
    <name evidence="3" type="ORF">KHLLAP_LOCUS12201</name>
</gene>
<keyword evidence="4" id="KW-1185">Reference proteome</keyword>
<evidence type="ECO:0000256" key="2">
    <source>
        <dbReference type="SAM" id="SignalP"/>
    </source>
</evidence>
<feature type="compositionally biased region" description="Gly residues" evidence="1">
    <location>
        <begin position="239"/>
        <end position="251"/>
    </location>
</feature>
<feature type="signal peptide" evidence="2">
    <location>
        <begin position="1"/>
        <end position="18"/>
    </location>
</feature>
<feature type="region of interest" description="Disordered" evidence="1">
    <location>
        <begin position="314"/>
        <end position="343"/>
    </location>
</feature>
<feature type="region of interest" description="Disordered" evidence="1">
    <location>
        <begin position="204"/>
        <end position="275"/>
    </location>
</feature>
<dbReference type="Gene3D" id="2.70.50.70">
    <property type="match status" value="1"/>
</dbReference>
<feature type="chain" id="PRO_5042465537" evidence="2">
    <location>
        <begin position="19"/>
        <end position="406"/>
    </location>
</feature>
<protein>
    <submittedName>
        <fullName evidence="3">Uu.00g073580.m01.CDS01</fullName>
    </submittedName>
</protein>
<evidence type="ECO:0000256" key="1">
    <source>
        <dbReference type="SAM" id="MobiDB-lite"/>
    </source>
</evidence>
<accession>A0AAI8YNY0</accession>
<dbReference type="AlphaFoldDB" id="A0AAI8YNY0"/>
<feature type="compositionally biased region" description="Low complexity" evidence="1">
    <location>
        <begin position="252"/>
        <end position="275"/>
    </location>
</feature>
<sequence>MHFQSCLMSVLAAGSAMAHMYLKDPISLENKDNPNTLPAHIDYTPTAPITQAQYPCKGYTSLLGTSEAASVKTYAPGQQASLSIGGTASHNGGSCQLSLSYDKGKTFTVIKSWIGNCPTASGGTFDFTIPSDAPEADEVVFAWTWVNKSGNREYYMSCAVVSIKGTSKREVSDIPKRATVAFAGRPQVFQANLGGEYCTKEGVDTVFPNPGPDVENTSTTPGPPTLCATGADAPVGDAGSSGSGSGSGSSSGSGSASGSSSAAQEPEPSTTASAAGTTASLGGVFLTTNLGGTPTTLATATSVAAVPTTPVAVPTSSAAAGGSATASASAPANSGAVQGQQTGPCTQEGAWSCIDGANFQRCASGQWSAVIAMAAGTKCTVGVSDNLQMGRRRDRVNRRSAGAWGW</sequence>
<proteinExistence type="predicted"/>
<evidence type="ECO:0000313" key="4">
    <source>
        <dbReference type="Proteomes" id="UP001295740"/>
    </source>
</evidence>
<dbReference type="PANTHER" id="PTHR36182:SF1">
    <property type="entry name" value="PROTEIN, PUTATIVE (AFU_ORTHOLOGUE AFUA_6G10930)-RELATED"/>
    <property type="match status" value="1"/>
</dbReference>
<feature type="compositionally biased region" description="Low complexity" evidence="1">
    <location>
        <begin position="314"/>
        <end position="337"/>
    </location>
</feature>
<comment type="caution">
    <text evidence="3">The sequence shown here is derived from an EMBL/GenBank/DDBJ whole genome shotgun (WGS) entry which is preliminary data.</text>
</comment>
<reference evidence="3" key="1">
    <citation type="submission" date="2023-10" db="EMBL/GenBank/DDBJ databases">
        <authorList>
            <person name="Hackl T."/>
        </authorList>
    </citation>
    <scope>NUCLEOTIDE SEQUENCE</scope>
</reference>